<dbReference type="Proteomes" id="UP000694427">
    <property type="component" value="Unplaced"/>
</dbReference>
<protein>
    <submittedName>
        <fullName evidence="1">Si:dkey-66a8.7</fullName>
    </submittedName>
</protein>
<sequence>MDCCSREQGNDDINHEDWMSCLPEKLWDVPLTHLSIPGSHDAMSYCLDITSPLLRSESDTFRLLDGVFCCFTRPAIRRWATTQAGIYFT</sequence>
<dbReference type="InterPro" id="IPR017946">
    <property type="entry name" value="PLC-like_Pdiesterase_TIM-brl"/>
</dbReference>
<evidence type="ECO:0000313" key="1">
    <source>
        <dbReference type="Ensembl" id="ENSCCRP00010070050.1"/>
    </source>
</evidence>
<reference evidence="1" key="2">
    <citation type="submission" date="2025-09" db="UniProtKB">
        <authorList>
            <consortium name="Ensembl"/>
        </authorList>
    </citation>
    <scope>IDENTIFICATION</scope>
</reference>
<name>A0A8C1CIP5_CYPCA</name>
<dbReference type="AlphaFoldDB" id="A0A8C1CIP5"/>
<organism evidence="1 2">
    <name type="scientific">Cyprinus carpio</name>
    <name type="common">Common carp</name>
    <dbReference type="NCBI Taxonomy" id="7962"/>
    <lineage>
        <taxon>Eukaryota</taxon>
        <taxon>Metazoa</taxon>
        <taxon>Chordata</taxon>
        <taxon>Craniata</taxon>
        <taxon>Vertebrata</taxon>
        <taxon>Euteleostomi</taxon>
        <taxon>Actinopterygii</taxon>
        <taxon>Neopterygii</taxon>
        <taxon>Teleostei</taxon>
        <taxon>Ostariophysi</taxon>
        <taxon>Cypriniformes</taxon>
        <taxon>Cyprinidae</taxon>
        <taxon>Cyprininae</taxon>
        <taxon>Cyprinus</taxon>
    </lineage>
</organism>
<dbReference type="Ensembl" id="ENSCCRT00010077437.1">
    <property type="protein sequence ID" value="ENSCCRP00010070050.1"/>
    <property type="gene ID" value="ENSCCRG00010030379.1"/>
</dbReference>
<dbReference type="GO" id="GO:0008081">
    <property type="term" value="F:phosphoric diester hydrolase activity"/>
    <property type="evidence" value="ECO:0007669"/>
    <property type="project" value="InterPro"/>
</dbReference>
<dbReference type="GO" id="GO:0006629">
    <property type="term" value="P:lipid metabolic process"/>
    <property type="evidence" value="ECO:0007669"/>
    <property type="project" value="InterPro"/>
</dbReference>
<proteinExistence type="predicted"/>
<reference evidence="1" key="1">
    <citation type="submission" date="2025-08" db="UniProtKB">
        <authorList>
            <consortium name="Ensembl"/>
        </authorList>
    </citation>
    <scope>IDENTIFICATION</scope>
</reference>
<dbReference type="SUPFAM" id="SSF51695">
    <property type="entry name" value="PLC-like phosphodiesterases"/>
    <property type="match status" value="1"/>
</dbReference>
<accession>A0A8C1CIP5</accession>
<keyword evidence="2" id="KW-1185">Reference proteome</keyword>
<evidence type="ECO:0000313" key="2">
    <source>
        <dbReference type="Proteomes" id="UP000694427"/>
    </source>
</evidence>
<dbReference type="Gene3D" id="3.20.20.190">
    <property type="entry name" value="Phosphatidylinositol (PI) phosphodiesterase"/>
    <property type="match status" value="1"/>
</dbReference>